<evidence type="ECO:0000259" key="4">
    <source>
        <dbReference type="Pfam" id="PF00248"/>
    </source>
</evidence>
<dbReference type="CDD" id="cd19071">
    <property type="entry name" value="AKR_AKR1-5-like"/>
    <property type="match status" value="1"/>
</dbReference>
<dbReference type="EMBL" id="HBHX01032286">
    <property type="protein sequence ID" value="CAE0117273.1"/>
    <property type="molecule type" value="Transcribed_RNA"/>
</dbReference>
<dbReference type="Pfam" id="PF00248">
    <property type="entry name" value="Aldo_ket_red"/>
    <property type="match status" value="1"/>
</dbReference>
<sequence length="196" mass="22436">MYICVMSGAYHVYRTTNWQAYLQLEKAKAAGQIRSLGLSNYAVEDFTELMRKATVTPAINQIEINPFLYRKNTIDFFERSGVRMQSYRALRDGKAFTDPTIVELAAKYGKSPAQIMGRWCVQHGFIYIPKSVKKDRMVENQDVFSFELEPADLALLDQKTTPEAIAKFKELYVKCVVRDTPIASQTELAKQQITED</sequence>
<dbReference type="Gene3D" id="3.20.20.100">
    <property type="entry name" value="NADP-dependent oxidoreductase domain"/>
    <property type="match status" value="1"/>
</dbReference>
<dbReference type="SUPFAM" id="SSF51430">
    <property type="entry name" value="NAD(P)-linked oxidoreductase"/>
    <property type="match status" value="1"/>
</dbReference>
<organism evidence="5">
    <name type="scientific">Haptolina ericina</name>
    <dbReference type="NCBI Taxonomy" id="156174"/>
    <lineage>
        <taxon>Eukaryota</taxon>
        <taxon>Haptista</taxon>
        <taxon>Haptophyta</taxon>
        <taxon>Prymnesiophyceae</taxon>
        <taxon>Prymnesiales</taxon>
        <taxon>Prymnesiaceae</taxon>
        <taxon>Haptolina</taxon>
    </lineage>
</organism>
<dbReference type="PROSITE" id="PS00063">
    <property type="entry name" value="ALDOKETO_REDUCTASE_3"/>
    <property type="match status" value="1"/>
</dbReference>
<dbReference type="PANTHER" id="PTHR43827:SF3">
    <property type="entry name" value="NADP-DEPENDENT OXIDOREDUCTASE DOMAIN-CONTAINING PROTEIN"/>
    <property type="match status" value="1"/>
</dbReference>
<accession>A0A7S3F0P2</accession>
<dbReference type="PRINTS" id="PR00069">
    <property type="entry name" value="ALDKETRDTASE"/>
</dbReference>
<dbReference type="InterPro" id="IPR018170">
    <property type="entry name" value="Aldo/ket_reductase_CS"/>
</dbReference>
<evidence type="ECO:0000313" key="5">
    <source>
        <dbReference type="EMBL" id="CAE0117273.1"/>
    </source>
</evidence>
<name>A0A7S3F0P2_9EUKA</name>
<dbReference type="InterPro" id="IPR020471">
    <property type="entry name" value="AKR"/>
</dbReference>
<protein>
    <recommendedName>
        <fullName evidence="4">NADP-dependent oxidoreductase domain-containing protein</fullName>
    </recommendedName>
</protein>
<feature type="domain" description="NADP-dependent oxidoreductase" evidence="4">
    <location>
        <begin position="22"/>
        <end position="159"/>
    </location>
</feature>
<dbReference type="InterPro" id="IPR036812">
    <property type="entry name" value="NAD(P)_OxRdtase_dom_sf"/>
</dbReference>
<dbReference type="GO" id="GO:0016616">
    <property type="term" value="F:oxidoreductase activity, acting on the CH-OH group of donors, NAD or NADP as acceptor"/>
    <property type="evidence" value="ECO:0007669"/>
    <property type="project" value="UniProtKB-ARBA"/>
</dbReference>
<proteinExistence type="inferred from homology"/>
<dbReference type="PANTHER" id="PTHR43827">
    <property type="entry name" value="2,5-DIKETO-D-GLUCONIC ACID REDUCTASE"/>
    <property type="match status" value="1"/>
</dbReference>
<evidence type="ECO:0000256" key="2">
    <source>
        <dbReference type="ARBA" id="ARBA00022857"/>
    </source>
</evidence>
<dbReference type="AlphaFoldDB" id="A0A7S3F0P2"/>
<reference evidence="5" key="1">
    <citation type="submission" date="2021-01" db="EMBL/GenBank/DDBJ databases">
        <authorList>
            <person name="Corre E."/>
            <person name="Pelletier E."/>
            <person name="Niang G."/>
            <person name="Scheremetjew M."/>
            <person name="Finn R."/>
            <person name="Kale V."/>
            <person name="Holt S."/>
            <person name="Cochrane G."/>
            <person name="Meng A."/>
            <person name="Brown T."/>
            <person name="Cohen L."/>
        </authorList>
    </citation>
    <scope>NUCLEOTIDE SEQUENCE</scope>
    <source>
        <strain evidence="5">CCMP281</strain>
    </source>
</reference>
<keyword evidence="2" id="KW-0521">NADP</keyword>
<gene>
    <name evidence="5" type="ORF">HERI1096_LOCUS17972</name>
</gene>
<evidence type="ECO:0000256" key="3">
    <source>
        <dbReference type="ARBA" id="ARBA00023002"/>
    </source>
</evidence>
<comment type="similarity">
    <text evidence="1">Belongs to the aldo/keto reductase family.</text>
</comment>
<dbReference type="InterPro" id="IPR023210">
    <property type="entry name" value="NADP_OxRdtase_dom"/>
</dbReference>
<evidence type="ECO:0000256" key="1">
    <source>
        <dbReference type="ARBA" id="ARBA00007905"/>
    </source>
</evidence>
<dbReference type="PROSITE" id="PS00062">
    <property type="entry name" value="ALDOKETO_REDUCTASE_2"/>
    <property type="match status" value="1"/>
</dbReference>
<keyword evidence="3" id="KW-0560">Oxidoreductase</keyword>